<evidence type="ECO:0000256" key="2">
    <source>
        <dbReference type="SAM" id="SignalP"/>
    </source>
</evidence>
<reference evidence="5" key="1">
    <citation type="journal article" date="2021" name="PeerJ">
        <title>Extensive microbial diversity within the chicken gut microbiome revealed by metagenomics and culture.</title>
        <authorList>
            <person name="Gilroy R."/>
            <person name="Ravi A."/>
            <person name="Getino M."/>
            <person name="Pursley I."/>
            <person name="Horton D.L."/>
            <person name="Alikhan N.F."/>
            <person name="Baker D."/>
            <person name="Gharbi K."/>
            <person name="Hall N."/>
            <person name="Watson M."/>
            <person name="Adriaenssens E.M."/>
            <person name="Foster-Nyarko E."/>
            <person name="Jarju S."/>
            <person name="Secka A."/>
            <person name="Antonio M."/>
            <person name="Oren A."/>
            <person name="Chaudhuri R.R."/>
            <person name="La Ragione R."/>
            <person name="Hildebrand F."/>
            <person name="Pallen M.J."/>
        </authorList>
    </citation>
    <scope>NUCLEOTIDE SEQUENCE</scope>
    <source>
        <strain evidence="5">ChiGjej4B4-18154</strain>
    </source>
</reference>
<dbReference type="InterPro" id="IPR021416">
    <property type="entry name" value="DUF3048_N"/>
</dbReference>
<dbReference type="PROSITE" id="PS51257">
    <property type="entry name" value="PROKAR_LIPOPROTEIN"/>
    <property type="match status" value="1"/>
</dbReference>
<dbReference type="Pfam" id="PF11258">
    <property type="entry name" value="DUF3048"/>
    <property type="match status" value="1"/>
</dbReference>
<comment type="caution">
    <text evidence="5">The sequence shown here is derived from an EMBL/GenBank/DDBJ whole genome shotgun (WGS) entry which is preliminary data.</text>
</comment>
<feature type="chain" id="PRO_5038954804" evidence="2">
    <location>
        <begin position="25"/>
        <end position="419"/>
    </location>
</feature>
<dbReference type="SUPFAM" id="SSF159774">
    <property type="entry name" value="YerB-like"/>
    <property type="match status" value="1"/>
</dbReference>
<dbReference type="Proteomes" id="UP000824035">
    <property type="component" value="Unassembled WGS sequence"/>
</dbReference>
<evidence type="ECO:0000256" key="1">
    <source>
        <dbReference type="SAM" id="MobiDB-lite"/>
    </source>
</evidence>
<protein>
    <submittedName>
        <fullName evidence="5">DUF3048 domain-containing protein</fullName>
    </submittedName>
</protein>
<organism evidence="5 6">
    <name type="scientific">Candidatus Allofournierella merdipullorum</name>
    <dbReference type="NCBI Taxonomy" id="2838595"/>
    <lineage>
        <taxon>Bacteria</taxon>
        <taxon>Bacillati</taxon>
        <taxon>Bacillota</taxon>
        <taxon>Clostridia</taxon>
        <taxon>Eubacteriales</taxon>
        <taxon>Oscillospiraceae</taxon>
        <taxon>Allofournierella</taxon>
    </lineage>
</organism>
<evidence type="ECO:0000313" key="6">
    <source>
        <dbReference type="Proteomes" id="UP000824035"/>
    </source>
</evidence>
<reference evidence="5" key="2">
    <citation type="submission" date="2021-04" db="EMBL/GenBank/DDBJ databases">
        <authorList>
            <person name="Gilroy R."/>
        </authorList>
    </citation>
    <scope>NUCLEOTIDE SEQUENCE</scope>
    <source>
        <strain evidence="5">ChiGjej4B4-18154</strain>
    </source>
</reference>
<evidence type="ECO:0000259" key="3">
    <source>
        <dbReference type="Pfam" id="PF11258"/>
    </source>
</evidence>
<dbReference type="InterPro" id="IPR035328">
    <property type="entry name" value="DUF3048_C"/>
</dbReference>
<feature type="domain" description="DUF3048" evidence="3">
    <location>
        <begin position="62"/>
        <end position="167"/>
    </location>
</feature>
<feature type="region of interest" description="Disordered" evidence="1">
    <location>
        <begin position="369"/>
        <end position="419"/>
    </location>
</feature>
<dbReference type="AlphaFoldDB" id="A0A9D2E2Z7"/>
<feature type="region of interest" description="Disordered" evidence="1">
    <location>
        <begin position="25"/>
        <end position="52"/>
    </location>
</feature>
<feature type="domain" description="DUF3048" evidence="4">
    <location>
        <begin position="233"/>
        <end position="343"/>
    </location>
</feature>
<evidence type="ECO:0000259" key="4">
    <source>
        <dbReference type="Pfam" id="PF17479"/>
    </source>
</evidence>
<dbReference type="EMBL" id="DXBV01000013">
    <property type="protein sequence ID" value="HIZ29820.1"/>
    <property type="molecule type" value="Genomic_DNA"/>
</dbReference>
<keyword evidence="2" id="KW-0732">Signal</keyword>
<accession>A0A9D2E2Z7</accession>
<proteinExistence type="predicted"/>
<dbReference type="Gene3D" id="3.50.90.10">
    <property type="entry name" value="YerB-like"/>
    <property type="match status" value="1"/>
</dbReference>
<gene>
    <name evidence="5" type="ORF">H9813_01105</name>
</gene>
<dbReference type="Pfam" id="PF17479">
    <property type="entry name" value="DUF3048_C"/>
    <property type="match status" value="1"/>
</dbReference>
<evidence type="ECO:0000313" key="5">
    <source>
        <dbReference type="EMBL" id="HIZ29820.1"/>
    </source>
</evidence>
<feature type="signal peptide" evidence="2">
    <location>
        <begin position="1"/>
        <end position="24"/>
    </location>
</feature>
<name>A0A9D2E2Z7_9FIRM</name>
<sequence>MKLAKRAVAAALAVLLLAGCTASAPSGSSGTSQSTSQPAQATPEPHAANTEMPLPEAGISALTGRAAENPGRRPVAVMVSNDAAARPQWGIATADLLIEANTGGENTSLMAVFDSLEKAVKVGPVCQGRDLFLQLVMPVNAIPMYIGSDIYTSNLVNWFTYQPLDGVYIGVNAYNLDGQRDLTAPQELSWYADNRLIQSAMESYGQSVDGETPTFFYFDEAAAPAKGNGYRLDIGYGAQRTAQLVYDEGEDSYFLKENDQDQLDGTLEDGRVRCTNVILLMASSGFKDDGVTRDYDMTGGDGLYLSGGGAAQIKWQKGEADQPLQLFDAEGQPLSVRPGRSYIGVWGGFEGQSLRLLDASGAEQALPAAPAPMAAPQTADPVASAPVEPASAPASAPAEPASAPAEPASAPAEPASAAG</sequence>
<dbReference type="InterPro" id="IPR023158">
    <property type="entry name" value="YerB-like_sf"/>
</dbReference>
<feature type="compositionally biased region" description="Low complexity" evidence="1">
    <location>
        <begin position="25"/>
        <end position="43"/>
    </location>
</feature>